<gene>
    <name evidence="3" type="ORF">OLEA9_A067676</name>
</gene>
<comment type="subcellular location">
    <subcellularLocation>
        <location evidence="1">Membrane</location>
    </subcellularLocation>
</comment>
<dbReference type="InterPro" id="IPR044839">
    <property type="entry name" value="NDR1-like"/>
</dbReference>
<dbReference type="Gramene" id="OE9A067676T1">
    <property type="protein sequence ID" value="OE9A067676C1"/>
    <property type="gene ID" value="OE9A067676"/>
</dbReference>
<evidence type="ECO:0000256" key="2">
    <source>
        <dbReference type="ARBA" id="ARBA00023136"/>
    </source>
</evidence>
<reference evidence="3 4" key="1">
    <citation type="submission" date="2019-12" db="EMBL/GenBank/DDBJ databases">
        <authorList>
            <person name="Alioto T."/>
            <person name="Alioto T."/>
            <person name="Gomez Garrido J."/>
        </authorList>
    </citation>
    <scope>NUCLEOTIDE SEQUENCE [LARGE SCALE GENOMIC DNA]</scope>
</reference>
<protein>
    <submittedName>
        <fullName evidence="3">NDR1 HIN1 12</fullName>
    </submittedName>
</protein>
<dbReference type="GO" id="GO:0098542">
    <property type="term" value="P:defense response to other organism"/>
    <property type="evidence" value="ECO:0007669"/>
    <property type="project" value="InterPro"/>
</dbReference>
<keyword evidence="2" id="KW-0472">Membrane</keyword>
<evidence type="ECO:0000313" key="3">
    <source>
        <dbReference type="EMBL" id="CAA2934459.1"/>
    </source>
</evidence>
<dbReference type="PANTHER" id="PTHR31415:SF9">
    <property type="entry name" value="OS05G0367900 PROTEIN"/>
    <property type="match status" value="1"/>
</dbReference>
<dbReference type="Proteomes" id="UP000594638">
    <property type="component" value="Unassembled WGS sequence"/>
</dbReference>
<sequence length="114" mass="12683">MSTTMHFTVVSRNPNERVSFYYDQLSAFVSYKNQVITPPLSLPPLYHDSKSTMALSPVLGREAVVVSIKVANGLMMDRSYGVVNLKLILTRKLQAGVYRSGAFAWIILILSDDA</sequence>
<dbReference type="EMBL" id="CACTIH010000015">
    <property type="protein sequence ID" value="CAA2934459.1"/>
    <property type="molecule type" value="Genomic_DNA"/>
</dbReference>
<dbReference type="AlphaFoldDB" id="A0A8S0P9B2"/>
<accession>A0A8S0P9B2</accession>
<dbReference type="OrthoDB" id="746161at2759"/>
<evidence type="ECO:0000256" key="1">
    <source>
        <dbReference type="ARBA" id="ARBA00004370"/>
    </source>
</evidence>
<dbReference type="GO" id="GO:0005886">
    <property type="term" value="C:plasma membrane"/>
    <property type="evidence" value="ECO:0007669"/>
    <property type="project" value="TreeGrafter"/>
</dbReference>
<comment type="caution">
    <text evidence="3">The sequence shown here is derived from an EMBL/GenBank/DDBJ whole genome shotgun (WGS) entry which is preliminary data.</text>
</comment>
<keyword evidence="4" id="KW-1185">Reference proteome</keyword>
<evidence type="ECO:0000313" key="4">
    <source>
        <dbReference type="Proteomes" id="UP000594638"/>
    </source>
</evidence>
<name>A0A8S0P9B2_OLEEU</name>
<organism evidence="3 4">
    <name type="scientific">Olea europaea subsp. europaea</name>
    <dbReference type="NCBI Taxonomy" id="158383"/>
    <lineage>
        <taxon>Eukaryota</taxon>
        <taxon>Viridiplantae</taxon>
        <taxon>Streptophyta</taxon>
        <taxon>Embryophyta</taxon>
        <taxon>Tracheophyta</taxon>
        <taxon>Spermatophyta</taxon>
        <taxon>Magnoliopsida</taxon>
        <taxon>eudicotyledons</taxon>
        <taxon>Gunneridae</taxon>
        <taxon>Pentapetalae</taxon>
        <taxon>asterids</taxon>
        <taxon>lamiids</taxon>
        <taxon>Lamiales</taxon>
        <taxon>Oleaceae</taxon>
        <taxon>Oleeae</taxon>
        <taxon>Olea</taxon>
    </lineage>
</organism>
<dbReference type="PANTHER" id="PTHR31415">
    <property type="entry name" value="OS05G0367900 PROTEIN"/>
    <property type="match status" value="1"/>
</dbReference>
<dbReference type="GO" id="GO:0009506">
    <property type="term" value="C:plasmodesma"/>
    <property type="evidence" value="ECO:0007669"/>
    <property type="project" value="TreeGrafter"/>
</dbReference>
<proteinExistence type="predicted"/>